<evidence type="ECO:0008006" key="3">
    <source>
        <dbReference type="Google" id="ProtNLM"/>
    </source>
</evidence>
<dbReference type="InterPro" id="IPR038636">
    <property type="entry name" value="Wzi_sf"/>
</dbReference>
<reference evidence="1" key="1">
    <citation type="submission" date="2020-09" db="EMBL/GenBank/DDBJ databases">
        <authorList>
            <person name="Kim M.K."/>
        </authorList>
    </citation>
    <scope>NUCLEOTIDE SEQUENCE</scope>
    <source>
        <strain evidence="1">BT704</strain>
    </source>
</reference>
<dbReference type="InterPro" id="IPR026950">
    <property type="entry name" value="Caps_assemb_Wzi"/>
</dbReference>
<proteinExistence type="predicted"/>
<name>A0A927AZN6_9BACT</name>
<accession>A0A927AZN6</accession>
<keyword evidence="2" id="KW-1185">Reference proteome</keyword>
<protein>
    <recommendedName>
        <fullName evidence="3">Capsule assembly Wzi family protein</fullName>
    </recommendedName>
</protein>
<dbReference type="EMBL" id="JACXAA010000002">
    <property type="protein sequence ID" value="MBD2752597.1"/>
    <property type="molecule type" value="Genomic_DNA"/>
</dbReference>
<dbReference type="RefSeq" id="WP_191038228.1">
    <property type="nucleotide sequence ID" value="NZ_JACXAA010000002.1"/>
</dbReference>
<dbReference type="Gene3D" id="2.40.160.130">
    <property type="entry name" value="Capsule assembly protein Wzi"/>
    <property type="match status" value="1"/>
</dbReference>
<dbReference type="AlphaFoldDB" id="A0A927AZN6"/>
<organism evidence="1 2">
    <name type="scientific">Spirosoma validum</name>
    <dbReference type="NCBI Taxonomy" id="2771355"/>
    <lineage>
        <taxon>Bacteria</taxon>
        <taxon>Pseudomonadati</taxon>
        <taxon>Bacteroidota</taxon>
        <taxon>Cytophagia</taxon>
        <taxon>Cytophagales</taxon>
        <taxon>Cytophagaceae</taxon>
        <taxon>Spirosoma</taxon>
    </lineage>
</organism>
<dbReference type="Proteomes" id="UP000653797">
    <property type="component" value="Unassembled WGS sequence"/>
</dbReference>
<dbReference type="Pfam" id="PF14052">
    <property type="entry name" value="Caps_assemb_Wzi"/>
    <property type="match status" value="1"/>
</dbReference>
<sequence length="494" mass="55022">MGIRYLFIVFSVSLTVVCLDGQAQSTGKKTTYTVEAGTFLATAGTNPFWVRSNQYGEVPLASSVFTVRAQLQRDYAPRSDKKFSYGYGARAVFNAGSTNQFLLSEAYGKIRYGALELYAGRRREVMGLVDSVLSSGSYIWSGNALPMPKLQISIPDYTPILKNGLLAIKGNYAHGWFGTGDSVANYYLHQKSFYVRLGKPDWRIKIHAGFNHQVQWGGTVLYPRFDSGVRITQFGSDWQSYMFVVTGKSLYDDKSLYVQDTLTITNNAASAEGGNRVGNHLGTLDLGFDYEDEHNRWFFYRQSIYEAGALFYLNNIADGLTGLSLNRKHVTQGIQRIVLEYLHTSSQGGPLASGRAGTTPQLRGYEDYFNNGRYIDGWVYRHQTIGTPFIMPLDYTTGLPQDLAKNPHYIVNNRVNALTLGVKSHYGQFDLLTRLSVSNNLGNYTTSLDYTQFSAQQQVTVTVSAYQLTANVGYDGAGIFKQNMGISLLASRSF</sequence>
<comment type="caution">
    <text evidence="1">The sequence shown here is derived from an EMBL/GenBank/DDBJ whole genome shotgun (WGS) entry which is preliminary data.</text>
</comment>
<gene>
    <name evidence="1" type="ORF">IC230_06840</name>
</gene>
<evidence type="ECO:0000313" key="2">
    <source>
        <dbReference type="Proteomes" id="UP000653797"/>
    </source>
</evidence>
<evidence type="ECO:0000313" key="1">
    <source>
        <dbReference type="EMBL" id="MBD2752597.1"/>
    </source>
</evidence>